<dbReference type="PANTHER" id="PTHR34846">
    <property type="entry name" value="4-CARBOXYMUCONOLACTONE DECARBOXYLASE FAMILY PROTEIN (AFU_ORTHOLOGUE AFUA_6G11590)"/>
    <property type="match status" value="1"/>
</dbReference>
<dbReference type="InterPro" id="IPR004675">
    <property type="entry name" value="AhpD_core"/>
</dbReference>
<organism evidence="2 3">
    <name type="scientific">Brevundimonas faecalis</name>
    <dbReference type="NCBI Taxonomy" id="947378"/>
    <lineage>
        <taxon>Bacteria</taxon>
        <taxon>Pseudomonadati</taxon>
        <taxon>Pseudomonadota</taxon>
        <taxon>Alphaproteobacteria</taxon>
        <taxon>Caulobacterales</taxon>
        <taxon>Caulobacteraceae</taxon>
        <taxon>Brevundimonas</taxon>
    </lineage>
</organism>
<dbReference type="Pfam" id="PF02627">
    <property type="entry name" value="CMD"/>
    <property type="match status" value="1"/>
</dbReference>
<gene>
    <name evidence="2" type="ORF">ABIE19_000396</name>
</gene>
<comment type="caution">
    <text evidence="2">The sequence shown here is derived from an EMBL/GenBank/DDBJ whole genome shotgun (WGS) entry which is preliminary data.</text>
</comment>
<dbReference type="NCBIfam" id="TIGR00778">
    <property type="entry name" value="ahpD_dom"/>
    <property type="match status" value="1"/>
</dbReference>
<name>A0ABV2R7G1_9CAUL</name>
<dbReference type="InterPro" id="IPR029032">
    <property type="entry name" value="AhpD-like"/>
</dbReference>
<evidence type="ECO:0000259" key="1">
    <source>
        <dbReference type="Pfam" id="PF02627"/>
    </source>
</evidence>
<protein>
    <submittedName>
        <fullName evidence="2">AhpD family alkylhydroperoxidase</fullName>
    </submittedName>
</protein>
<dbReference type="SUPFAM" id="SSF69118">
    <property type="entry name" value="AhpD-like"/>
    <property type="match status" value="1"/>
</dbReference>
<accession>A0ABV2R7G1</accession>
<feature type="domain" description="Carboxymuconolactone decarboxylase-like" evidence="1">
    <location>
        <begin position="12"/>
        <end position="95"/>
    </location>
</feature>
<reference evidence="2 3" key="1">
    <citation type="submission" date="2024-06" db="EMBL/GenBank/DDBJ databases">
        <title>Sorghum-associated microbial communities from plants grown in Nebraska, USA.</title>
        <authorList>
            <person name="Schachtman D."/>
        </authorList>
    </citation>
    <scope>NUCLEOTIDE SEQUENCE [LARGE SCALE GENOMIC DNA]</scope>
    <source>
        <strain evidence="2 3">2814</strain>
    </source>
</reference>
<dbReference type="Proteomes" id="UP001549313">
    <property type="component" value="Unassembled WGS sequence"/>
</dbReference>
<dbReference type="InterPro" id="IPR003779">
    <property type="entry name" value="CMD-like"/>
</dbReference>
<dbReference type="Gene3D" id="1.20.1290.10">
    <property type="entry name" value="AhpD-like"/>
    <property type="match status" value="1"/>
</dbReference>
<sequence>MQERLNGYKAAPDAYKAVMALETYVAKDSGLDRGLIHLIKLRASQINGCAYCVDMHVKEARHDGHSEQWIALMCVWRESPVYTARERAVLEWTEAVTRLAETGAPDAAFEGLKPYFSEGEIAKLTVAIGVINVWNRLAVSFRTPHPLDAPTAAAA</sequence>
<dbReference type="EMBL" id="JBEPTF010000001">
    <property type="protein sequence ID" value="MET4682487.1"/>
    <property type="molecule type" value="Genomic_DNA"/>
</dbReference>
<evidence type="ECO:0000313" key="2">
    <source>
        <dbReference type="EMBL" id="MET4682487.1"/>
    </source>
</evidence>
<dbReference type="PANTHER" id="PTHR34846:SF10">
    <property type="entry name" value="CYTOPLASMIC PROTEIN"/>
    <property type="match status" value="1"/>
</dbReference>
<proteinExistence type="predicted"/>
<keyword evidence="3" id="KW-1185">Reference proteome</keyword>
<dbReference type="RefSeq" id="WP_354087432.1">
    <property type="nucleotide sequence ID" value="NZ_JBEPTF010000001.1"/>
</dbReference>
<evidence type="ECO:0000313" key="3">
    <source>
        <dbReference type="Proteomes" id="UP001549313"/>
    </source>
</evidence>